<sequence length="84" mass="9317">MDRGLSTSTRIDDEGLRERNVASQSTSTLSPEALTATGDVELKDKTGKDCKTFGRTPDGTGTCFSSSRIKAYFMHWLYISKEYV</sequence>
<feature type="region of interest" description="Disordered" evidence="1">
    <location>
        <begin position="1"/>
        <end position="30"/>
    </location>
</feature>
<feature type="compositionally biased region" description="Basic and acidic residues" evidence="1">
    <location>
        <begin position="10"/>
        <end position="20"/>
    </location>
</feature>
<dbReference type="EMBL" id="BSYA01000077">
    <property type="protein sequence ID" value="GMG30933.1"/>
    <property type="molecule type" value="Genomic_DNA"/>
</dbReference>
<feature type="compositionally biased region" description="Polar residues" evidence="1">
    <location>
        <begin position="21"/>
        <end position="30"/>
    </location>
</feature>
<comment type="caution">
    <text evidence="2">The sequence shown here is derived from an EMBL/GenBank/DDBJ whole genome shotgun (WGS) entry which is preliminary data.</text>
</comment>
<dbReference type="AlphaFoldDB" id="A0AAN4YMM2"/>
<dbReference type="Proteomes" id="UP001165205">
    <property type="component" value="Unassembled WGS sequence"/>
</dbReference>
<proteinExistence type="predicted"/>
<evidence type="ECO:0000313" key="3">
    <source>
        <dbReference type="Proteomes" id="UP001165205"/>
    </source>
</evidence>
<protein>
    <submittedName>
        <fullName evidence="2">Unnamed protein product</fullName>
    </submittedName>
</protein>
<evidence type="ECO:0000313" key="2">
    <source>
        <dbReference type="EMBL" id="GMG30933.1"/>
    </source>
</evidence>
<gene>
    <name evidence="2" type="ORF">Aory04_000692200</name>
</gene>
<accession>A0AAN4YMM2</accession>
<organism evidence="2 3">
    <name type="scientific">Aspergillus oryzae</name>
    <name type="common">Yellow koji mold</name>
    <dbReference type="NCBI Taxonomy" id="5062"/>
    <lineage>
        <taxon>Eukaryota</taxon>
        <taxon>Fungi</taxon>
        <taxon>Dikarya</taxon>
        <taxon>Ascomycota</taxon>
        <taxon>Pezizomycotina</taxon>
        <taxon>Eurotiomycetes</taxon>
        <taxon>Eurotiomycetidae</taxon>
        <taxon>Eurotiales</taxon>
        <taxon>Aspergillaceae</taxon>
        <taxon>Aspergillus</taxon>
        <taxon>Aspergillus subgen. Circumdati</taxon>
    </lineage>
</organism>
<evidence type="ECO:0000256" key="1">
    <source>
        <dbReference type="SAM" id="MobiDB-lite"/>
    </source>
</evidence>
<name>A0AAN4YMM2_ASPOZ</name>
<reference evidence="2" key="1">
    <citation type="submission" date="2023-04" db="EMBL/GenBank/DDBJ databases">
        <title>Aspergillus oryzae NBRC 4228.</title>
        <authorList>
            <person name="Ichikawa N."/>
            <person name="Sato H."/>
            <person name="Tonouchi N."/>
        </authorList>
    </citation>
    <scope>NUCLEOTIDE SEQUENCE</scope>
    <source>
        <strain evidence="2">NBRC 4228</strain>
    </source>
</reference>